<evidence type="ECO:0000313" key="3">
    <source>
        <dbReference type="RefSeq" id="XP_033164817.1"/>
    </source>
</evidence>
<organism evidence="2 4">
    <name type="scientific">Drosophila mauritiana</name>
    <name type="common">Fruit fly</name>
    <dbReference type="NCBI Taxonomy" id="7226"/>
    <lineage>
        <taxon>Eukaryota</taxon>
        <taxon>Metazoa</taxon>
        <taxon>Ecdysozoa</taxon>
        <taxon>Arthropoda</taxon>
        <taxon>Hexapoda</taxon>
        <taxon>Insecta</taxon>
        <taxon>Pterygota</taxon>
        <taxon>Neoptera</taxon>
        <taxon>Endopterygota</taxon>
        <taxon>Diptera</taxon>
        <taxon>Brachycera</taxon>
        <taxon>Muscomorpha</taxon>
        <taxon>Ephydroidea</taxon>
        <taxon>Drosophilidae</taxon>
        <taxon>Drosophila</taxon>
        <taxon>Sophophora</taxon>
    </lineage>
</organism>
<sequence length="113" mass="12577">MSTLRCCIVILLGALIVEVAVAGNHKSQDEKDEHHFQPDEVKSSDEAIERIRRQIGAFGIGAGFYGGRNVGSIGNPYYGAPYGNLYFVQPYGHYFHDRRFGANYGFGGHFYGR</sequence>
<evidence type="ECO:0000313" key="4">
    <source>
        <dbReference type="RefSeq" id="XP_033172595.1"/>
    </source>
</evidence>
<keyword evidence="1" id="KW-0732">Signal</keyword>
<proteinExistence type="predicted"/>
<evidence type="ECO:0000313" key="2">
    <source>
        <dbReference type="Proteomes" id="UP000515162"/>
    </source>
</evidence>
<dbReference type="GeneID" id="117149024"/>
<dbReference type="RefSeq" id="XP_033172730.1">
    <property type="nucleotide sequence ID" value="XM_033316839.1"/>
</dbReference>
<reference evidence="3 4" key="1">
    <citation type="submission" date="2025-04" db="UniProtKB">
        <authorList>
            <consortium name="RefSeq"/>
        </authorList>
    </citation>
    <scope>IDENTIFICATION</scope>
    <source>
        <strain evidence="3 4">Mau12</strain>
        <tissue evidence="3 4">Whole Body</tissue>
    </source>
</reference>
<evidence type="ECO:0000256" key="1">
    <source>
        <dbReference type="SAM" id="SignalP"/>
    </source>
</evidence>
<keyword evidence="2" id="KW-1185">Reference proteome</keyword>
<dbReference type="Proteomes" id="UP000515162">
    <property type="component" value="Chromosome 3R"/>
</dbReference>
<name>A0A6P8KQZ5_DROMA</name>
<dbReference type="AlphaFoldDB" id="A0A6P8KQZ5"/>
<evidence type="ECO:0000313" key="5">
    <source>
        <dbReference type="RefSeq" id="XP_033172730.1"/>
    </source>
</evidence>
<protein>
    <submittedName>
        <fullName evidence="3">Uncharacterized protein LOC117143985</fullName>
    </submittedName>
    <submittedName>
        <fullName evidence="4">Uncharacterized protein LOC117149024</fullName>
    </submittedName>
    <submittedName>
        <fullName evidence="5">Uncharacterized protein LOC117149939</fullName>
    </submittedName>
</protein>
<dbReference type="RefSeq" id="XP_033164817.1">
    <property type="nucleotide sequence ID" value="XM_033308926.1"/>
</dbReference>
<dbReference type="RefSeq" id="XP_033172595.1">
    <property type="nucleotide sequence ID" value="XM_033316704.1"/>
</dbReference>
<accession>A0A6P8KQZ5</accession>
<feature type="signal peptide" evidence="1">
    <location>
        <begin position="1"/>
        <end position="22"/>
    </location>
</feature>
<feature type="chain" id="PRO_5044653463" evidence="1">
    <location>
        <begin position="23"/>
        <end position="113"/>
    </location>
</feature>
<gene>
    <name evidence="4" type="primary">LOC117149024</name>
    <name evidence="3" type="synonym">LOC117143985</name>
    <name evidence="5" type="synonym">LOC117149939</name>
</gene>